<evidence type="ECO:0000313" key="2">
    <source>
        <dbReference type="EMBL" id="TNV81514.1"/>
    </source>
</evidence>
<dbReference type="EMBL" id="RRYP01006046">
    <property type="protein sequence ID" value="TNV81514.1"/>
    <property type="molecule type" value="Genomic_DNA"/>
</dbReference>
<keyword evidence="3" id="KW-1185">Reference proteome</keyword>
<keyword evidence="1" id="KW-0472">Membrane</keyword>
<dbReference type="Proteomes" id="UP000785679">
    <property type="component" value="Unassembled WGS sequence"/>
</dbReference>
<organism evidence="2 3">
    <name type="scientific">Halteria grandinella</name>
    <dbReference type="NCBI Taxonomy" id="5974"/>
    <lineage>
        <taxon>Eukaryota</taxon>
        <taxon>Sar</taxon>
        <taxon>Alveolata</taxon>
        <taxon>Ciliophora</taxon>
        <taxon>Intramacronucleata</taxon>
        <taxon>Spirotrichea</taxon>
        <taxon>Stichotrichia</taxon>
        <taxon>Sporadotrichida</taxon>
        <taxon>Halteriidae</taxon>
        <taxon>Halteria</taxon>
    </lineage>
</organism>
<evidence type="ECO:0000313" key="3">
    <source>
        <dbReference type="Proteomes" id="UP000785679"/>
    </source>
</evidence>
<comment type="caution">
    <text evidence="2">The sequence shown here is derived from an EMBL/GenBank/DDBJ whole genome shotgun (WGS) entry which is preliminary data.</text>
</comment>
<proteinExistence type="predicted"/>
<dbReference type="AlphaFoldDB" id="A0A8J8T438"/>
<feature type="transmembrane region" description="Helical" evidence="1">
    <location>
        <begin position="55"/>
        <end position="76"/>
    </location>
</feature>
<evidence type="ECO:0000256" key="1">
    <source>
        <dbReference type="SAM" id="Phobius"/>
    </source>
</evidence>
<accession>A0A8J8T438</accession>
<keyword evidence="1" id="KW-0812">Transmembrane</keyword>
<sequence length="121" mass="13949">MPTGSLPPMPSIGIAIDQGLQSKQYRIRELMFCFNWDYSPFPQNLDFSQANSTILPFWLIAKFVFMHASPFLLPLFQSIYLATLSNTLQSYHQLIKIELPYYPASLKTCLTISQLSFGERY</sequence>
<keyword evidence="1" id="KW-1133">Transmembrane helix</keyword>
<reference evidence="2" key="1">
    <citation type="submission" date="2019-06" db="EMBL/GenBank/DDBJ databases">
        <authorList>
            <person name="Zheng W."/>
        </authorList>
    </citation>
    <scope>NUCLEOTIDE SEQUENCE</scope>
    <source>
        <strain evidence="2">QDHG01</strain>
    </source>
</reference>
<name>A0A8J8T438_HALGN</name>
<gene>
    <name evidence="2" type="ORF">FGO68_gene9955</name>
</gene>
<protein>
    <submittedName>
        <fullName evidence="2">Uncharacterized protein</fullName>
    </submittedName>
</protein>